<protein>
    <submittedName>
        <fullName evidence="1">Uncharacterized protein</fullName>
    </submittedName>
</protein>
<evidence type="ECO:0000313" key="2">
    <source>
        <dbReference type="Proteomes" id="UP000256964"/>
    </source>
</evidence>
<keyword evidence="2" id="KW-1185">Reference proteome</keyword>
<sequence length="135" mass="14817">MAVDPDEFGMGGVDVRARRRNFALGLVLGRRSGGDNAPVRSEPEKSWTVTMDTVETTKFAKDKVDRTHDGDNLEDSAARTRGNANTSLGCIRWEEQRGQGRAPPNYVALHERTYNVMRLRGKAYDGHAVAGVGAE</sequence>
<dbReference type="EMBL" id="KZ857391">
    <property type="protein sequence ID" value="RDX52164.1"/>
    <property type="molecule type" value="Genomic_DNA"/>
</dbReference>
<organism evidence="1 2">
    <name type="scientific">Lentinus brumalis</name>
    <dbReference type="NCBI Taxonomy" id="2498619"/>
    <lineage>
        <taxon>Eukaryota</taxon>
        <taxon>Fungi</taxon>
        <taxon>Dikarya</taxon>
        <taxon>Basidiomycota</taxon>
        <taxon>Agaricomycotina</taxon>
        <taxon>Agaricomycetes</taxon>
        <taxon>Polyporales</taxon>
        <taxon>Polyporaceae</taxon>
        <taxon>Lentinus</taxon>
    </lineage>
</organism>
<gene>
    <name evidence="1" type="ORF">OH76DRAFT_1416758</name>
</gene>
<dbReference type="AlphaFoldDB" id="A0A371DHZ8"/>
<evidence type="ECO:0000313" key="1">
    <source>
        <dbReference type="EMBL" id="RDX52164.1"/>
    </source>
</evidence>
<reference evidence="1 2" key="1">
    <citation type="journal article" date="2018" name="Biotechnol. Biofuels">
        <title>Integrative visual omics of the white-rot fungus Polyporus brumalis exposes the biotechnological potential of its oxidative enzymes for delignifying raw plant biomass.</title>
        <authorList>
            <person name="Miyauchi S."/>
            <person name="Rancon A."/>
            <person name="Drula E."/>
            <person name="Hage H."/>
            <person name="Chaduli D."/>
            <person name="Favel A."/>
            <person name="Grisel S."/>
            <person name="Henrissat B."/>
            <person name="Herpoel-Gimbert I."/>
            <person name="Ruiz-Duenas F.J."/>
            <person name="Chevret D."/>
            <person name="Hainaut M."/>
            <person name="Lin J."/>
            <person name="Wang M."/>
            <person name="Pangilinan J."/>
            <person name="Lipzen A."/>
            <person name="Lesage-Meessen L."/>
            <person name="Navarro D."/>
            <person name="Riley R."/>
            <person name="Grigoriev I.V."/>
            <person name="Zhou S."/>
            <person name="Raouche S."/>
            <person name="Rosso M.N."/>
        </authorList>
    </citation>
    <scope>NUCLEOTIDE SEQUENCE [LARGE SCALE GENOMIC DNA]</scope>
    <source>
        <strain evidence="1 2">BRFM 1820</strain>
    </source>
</reference>
<name>A0A371DHZ8_9APHY</name>
<proteinExistence type="predicted"/>
<accession>A0A371DHZ8</accession>
<dbReference type="Proteomes" id="UP000256964">
    <property type="component" value="Unassembled WGS sequence"/>
</dbReference>